<feature type="compositionally biased region" description="Basic and acidic residues" evidence="1">
    <location>
        <begin position="117"/>
        <end position="129"/>
    </location>
</feature>
<organism evidence="2 3">
    <name type="scientific">Cyclotella atomus</name>
    <dbReference type="NCBI Taxonomy" id="382360"/>
    <lineage>
        <taxon>Eukaryota</taxon>
        <taxon>Sar</taxon>
        <taxon>Stramenopiles</taxon>
        <taxon>Ochrophyta</taxon>
        <taxon>Bacillariophyta</taxon>
        <taxon>Coscinodiscophyceae</taxon>
        <taxon>Thalassiosirophycidae</taxon>
        <taxon>Stephanodiscales</taxon>
        <taxon>Stephanodiscaceae</taxon>
        <taxon>Cyclotella</taxon>
    </lineage>
</organism>
<feature type="compositionally biased region" description="Basic and acidic residues" evidence="1">
    <location>
        <begin position="430"/>
        <end position="449"/>
    </location>
</feature>
<feature type="compositionally biased region" description="Basic and acidic residues" evidence="1">
    <location>
        <begin position="1194"/>
        <end position="1216"/>
    </location>
</feature>
<feature type="compositionally biased region" description="Polar residues" evidence="1">
    <location>
        <begin position="1039"/>
        <end position="1063"/>
    </location>
</feature>
<feature type="compositionally biased region" description="Acidic residues" evidence="1">
    <location>
        <begin position="841"/>
        <end position="852"/>
    </location>
</feature>
<name>A0ABD3PQW7_9STRA</name>
<feature type="compositionally biased region" description="Polar residues" evidence="1">
    <location>
        <begin position="462"/>
        <end position="472"/>
    </location>
</feature>
<feature type="compositionally biased region" description="Polar residues" evidence="1">
    <location>
        <begin position="942"/>
        <end position="952"/>
    </location>
</feature>
<evidence type="ECO:0000313" key="3">
    <source>
        <dbReference type="Proteomes" id="UP001530400"/>
    </source>
</evidence>
<feature type="region of interest" description="Disordered" evidence="1">
    <location>
        <begin position="364"/>
        <end position="571"/>
    </location>
</feature>
<feature type="compositionally biased region" description="Polar residues" evidence="1">
    <location>
        <begin position="42"/>
        <end position="53"/>
    </location>
</feature>
<feature type="region of interest" description="Disordered" evidence="1">
    <location>
        <begin position="178"/>
        <end position="202"/>
    </location>
</feature>
<feature type="region of interest" description="Disordered" evidence="1">
    <location>
        <begin position="889"/>
        <end position="971"/>
    </location>
</feature>
<feature type="compositionally biased region" description="Basic and acidic residues" evidence="1">
    <location>
        <begin position="492"/>
        <end position="506"/>
    </location>
</feature>
<feature type="region of interest" description="Disordered" evidence="1">
    <location>
        <begin position="1164"/>
        <end position="1262"/>
    </location>
</feature>
<feature type="compositionally biased region" description="Polar residues" evidence="1">
    <location>
        <begin position="1218"/>
        <end position="1262"/>
    </location>
</feature>
<evidence type="ECO:0000313" key="2">
    <source>
        <dbReference type="EMBL" id="KAL3789576.1"/>
    </source>
</evidence>
<reference evidence="2 3" key="1">
    <citation type="submission" date="2024-10" db="EMBL/GenBank/DDBJ databases">
        <title>Updated reference genomes for cyclostephanoid diatoms.</title>
        <authorList>
            <person name="Roberts W.R."/>
            <person name="Alverson A.J."/>
        </authorList>
    </citation>
    <scope>NUCLEOTIDE SEQUENCE [LARGE SCALE GENOMIC DNA]</scope>
    <source>
        <strain evidence="2 3">AJA010-31</strain>
    </source>
</reference>
<feature type="compositionally biased region" description="Basic residues" evidence="1">
    <location>
        <begin position="555"/>
        <end position="567"/>
    </location>
</feature>
<feature type="region of interest" description="Disordered" evidence="1">
    <location>
        <begin position="16"/>
        <end position="143"/>
    </location>
</feature>
<protein>
    <submittedName>
        <fullName evidence="2">Uncharacterized protein</fullName>
    </submittedName>
</protein>
<comment type="caution">
    <text evidence="2">The sequence shown here is derived from an EMBL/GenBank/DDBJ whole genome shotgun (WGS) entry which is preliminary data.</text>
</comment>
<feature type="compositionally biased region" description="Basic and acidic residues" evidence="1">
    <location>
        <begin position="364"/>
        <end position="377"/>
    </location>
</feature>
<feature type="region of interest" description="Disordered" evidence="1">
    <location>
        <begin position="986"/>
        <end position="1063"/>
    </location>
</feature>
<dbReference type="Proteomes" id="UP001530400">
    <property type="component" value="Unassembled WGS sequence"/>
</dbReference>
<feature type="region of interest" description="Disordered" evidence="1">
    <location>
        <begin position="820"/>
        <end position="873"/>
    </location>
</feature>
<dbReference type="EMBL" id="JALLPJ020000519">
    <property type="protein sequence ID" value="KAL3789576.1"/>
    <property type="molecule type" value="Genomic_DNA"/>
</dbReference>
<evidence type="ECO:0000256" key="1">
    <source>
        <dbReference type="SAM" id="MobiDB-lite"/>
    </source>
</evidence>
<feature type="region of interest" description="Disordered" evidence="1">
    <location>
        <begin position="1076"/>
        <end position="1101"/>
    </location>
</feature>
<proteinExistence type="predicted"/>
<feature type="compositionally biased region" description="Polar residues" evidence="1">
    <location>
        <begin position="826"/>
        <end position="837"/>
    </location>
</feature>
<keyword evidence="3" id="KW-1185">Reference proteome</keyword>
<feature type="compositionally biased region" description="Polar residues" evidence="1">
    <location>
        <begin position="911"/>
        <end position="926"/>
    </location>
</feature>
<feature type="compositionally biased region" description="Polar residues" evidence="1">
    <location>
        <begin position="62"/>
        <end position="73"/>
    </location>
</feature>
<feature type="compositionally biased region" description="Polar residues" evidence="1">
    <location>
        <begin position="133"/>
        <end position="143"/>
    </location>
</feature>
<gene>
    <name evidence="2" type="ORF">ACHAWO_009139</name>
</gene>
<feature type="compositionally biased region" description="Acidic residues" evidence="1">
    <location>
        <begin position="744"/>
        <end position="762"/>
    </location>
</feature>
<accession>A0ABD3PQW7</accession>
<feature type="region of interest" description="Disordered" evidence="1">
    <location>
        <begin position="743"/>
        <end position="762"/>
    </location>
</feature>
<feature type="compositionally biased region" description="Basic and acidic residues" evidence="1">
    <location>
        <begin position="853"/>
        <end position="865"/>
    </location>
</feature>
<sequence length="1299" mass="140441">MVEKTKKILMGSSWRKALSDAKSQRVPKKTVDTAAVDESKENASMNPVPSSKATAAAGRGIDQTSKASSSSNVLKHKLPKKPTIEETIDEEVAKMSIEMSKTHSSKVAHDQQQQQEHISDGNTQKKEKPWPVMTSNAPGLANCSSLPVQSKTIAPSPSFRIPQAASMVTKSYSKSSIVSKASAALRPPRTPKSKRSFKASLVREEKSAANAAAGNAPSWPVMKSGEAQVLGASASLPVQSKSCQSRQIPQVASMVAKPSSKSASRFISESAVTPTPTSIVGKPSKGAASFVSKTKSTVVKTTEPKKAISPINNRYHAEKALQKEEAASVATAAAELVSVKKKAISKNKKRQEQKKSALQQFREEEAAKEKVQARIKADIQSASTKRREEDIKNGRGCLMDGLMCRPQLSSVSEDPENKILTPRRSNATPRYDKGEKGEGFNGDKAEGKAGKGKRSGKGESDQAIQPTKSNKSLGKKSVTKSSSAKDSVTVIYEHELPSKSKAKESDAVAPSTSSKPLKTKTKAVPKANATPKSKSKRAELETNANANPRSEKPKMSPRSKARMKRHNLASNSLTEKDADEFPDAAAYPKYACFGSQAIIPDATSEESDMVGDEIVREASQAIGKALNIDPNEVKINIDRVVEDVATSPKGLFGIEKWFDRGESERSRIMPNESIFDGLESVAPMKSKKQPRGICSSALASLVCGTGEQVIVENNEGELRIRNIASVCSDDGEVIMIDDILANETLDDDSEDESDTDFGDETFDVDTDLEEDAAELGFDAYTPVRARASESFDEYSHYETGTDTEESDLDDIIDEDVCSVESETDFDSVSATTSSSAPESLVETDDNNDDDDDNKISEMIDMDSRSSHSRTRRIPERIVVQIPISVNETFTNEESTRSPVKGRKTPLGRLSPSLSSFFKKTGLSTPRSAVPASEKEPEEDVTQIETTASLRSETNNEEADGDDERVAKTCDDKDLKSELSLMMAARGECQVTEDDSCKTESIEEPQLSSRSKTSDEAPAPNDVLRTPSTMSKASVKENHTASTLEESSSNDNGSAITEQISSGTVITEQISLEADGIEVSFSSNSEKEQSKTSQQQEIASTPQAIEIGHEVVIEDVVACISSTKSQEINTATSNDIEVGFDEGKIEPTVEVPIIVPSMEAIAVYPEPEGASQDLDSIGSQKESRQDAFLPEDAADGCREDKDSAERLSESGPKREESLNLETEPTLKSSSPLDKDTSFSSKISLDQSTGASSRLSDVLSNTSEGIEIKYPIKGMGHRRRKSRMRSILMDKIQKPASVHNE</sequence>